<dbReference type="EMBL" id="AP011177">
    <property type="protein sequence ID" value="BAJ00591.1"/>
    <property type="molecule type" value="Genomic_DNA"/>
</dbReference>
<evidence type="ECO:0000313" key="1">
    <source>
        <dbReference type="EMBL" id="BAJ00591.1"/>
    </source>
</evidence>
<dbReference type="Proteomes" id="UP000002350">
    <property type="component" value="Chromosome"/>
</dbReference>
<organism evidence="1 2">
    <name type="scientific">Shewanella violacea (strain JCM 10179 / CIP 106290 / LMG 19151 / DSS12)</name>
    <dbReference type="NCBI Taxonomy" id="637905"/>
    <lineage>
        <taxon>Bacteria</taxon>
        <taxon>Pseudomonadati</taxon>
        <taxon>Pseudomonadota</taxon>
        <taxon>Gammaproteobacteria</taxon>
        <taxon>Alteromonadales</taxon>
        <taxon>Shewanellaceae</taxon>
        <taxon>Shewanella</taxon>
    </lineage>
</organism>
<dbReference type="AlphaFoldDB" id="D4ZFZ2"/>
<dbReference type="KEGG" id="svo:SVI_0620"/>
<keyword evidence="2" id="KW-1185">Reference proteome</keyword>
<evidence type="ECO:0000313" key="2">
    <source>
        <dbReference type="Proteomes" id="UP000002350"/>
    </source>
</evidence>
<gene>
    <name evidence="1" type="ordered locus">SVI_0620</name>
</gene>
<reference evidence="2" key="1">
    <citation type="journal article" date="2010" name="Mol. Biosyst.">
        <title>Complete genome sequence and comparative analysis of Shewanella violacea, a psychrophilic and piezophilic bacterium from deep sea floor sediments.</title>
        <authorList>
            <person name="Aono E."/>
            <person name="Baba T."/>
            <person name="Ara T."/>
            <person name="Nishi T."/>
            <person name="Nakamichi T."/>
            <person name="Inamoto E."/>
            <person name="Toyonaga H."/>
            <person name="Hasegawa M."/>
            <person name="Takai Y."/>
            <person name="Okumura Y."/>
            <person name="Baba M."/>
            <person name="Tomita M."/>
            <person name="Kato C."/>
            <person name="Oshima T."/>
            <person name="Nakasone K."/>
            <person name="Mori H."/>
        </authorList>
    </citation>
    <scope>NUCLEOTIDE SEQUENCE [LARGE SCALE GENOMIC DNA]</scope>
    <source>
        <strain evidence="2">JCM 10179 / CIP 106290 / LMG 19151 / DSS12</strain>
    </source>
</reference>
<protein>
    <submittedName>
        <fullName evidence="1">Uncharacterized protein</fullName>
    </submittedName>
</protein>
<proteinExistence type="predicted"/>
<accession>D4ZFZ2</accession>
<sequence length="40" mass="4667">MRGLVFFMDLLYYIWQGNNVYDNFKKLIDSPPLPTSVTLG</sequence>
<name>D4ZFZ2_SHEVD</name>
<dbReference type="HOGENOM" id="CLU_3296440_0_0_6"/>